<dbReference type="Proteomes" id="UP000244005">
    <property type="component" value="Unassembled WGS sequence"/>
</dbReference>
<accession>A0A2R6WGJ9</accession>
<organism evidence="1 2">
    <name type="scientific">Marchantia polymorpha</name>
    <name type="common">Common liverwort</name>
    <name type="synonym">Marchantia aquatica</name>
    <dbReference type="NCBI Taxonomy" id="3197"/>
    <lineage>
        <taxon>Eukaryota</taxon>
        <taxon>Viridiplantae</taxon>
        <taxon>Streptophyta</taxon>
        <taxon>Embryophyta</taxon>
        <taxon>Marchantiophyta</taxon>
        <taxon>Marchantiopsida</taxon>
        <taxon>Marchantiidae</taxon>
        <taxon>Marchantiales</taxon>
        <taxon>Marchantiaceae</taxon>
        <taxon>Marchantia</taxon>
    </lineage>
</organism>
<dbReference type="EMBL" id="KZ772765">
    <property type="protein sequence ID" value="PTQ32982.1"/>
    <property type="molecule type" value="Genomic_DNA"/>
</dbReference>
<name>A0A2R6WGJ9_MARPO</name>
<evidence type="ECO:0000313" key="2">
    <source>
        <dbReference type="Proteomes" id="UP000244005"/>
    </source>
</evidence>
<sequence length="60" mass="6985">MHVGRKFGAGGMSSVGSRCGRRRRWRWMHDSNSKRRMALATGSAYFPLRRVDLNMKIFQL</sequence>
<proteinExistence type="predicted"/>
<dbReference type="AlphaFoldDB" id="A0A2R6WGJ9"/>
<gene>
    <name evidence="1" type="ORF">MARPO_0093s0056</name>
</gene>
<keyword evidence="2" id="KW-1185">Reference proteome</keyword>
<reference evidence="2" key="1">
    <citation type="journal article" date="2017" name="Cell">
        <title>Insights into land plant evolution garnered from the Marchantia polymorpha genome.</title>
        <authorList>
            <person name="Bowman J.L."/>
            <person name="Kohchi T."/>
            <person name="Yamato K.T."/>
            <person name="Jenkins J."/>
            <person name="Shu S."/>
            <person name="Ishizaki K."/>
            <person name="Yamaoka S."/>
            <person name="Nishihama R."/>
            <person name="Nakamura Y."/>
            <person name="Berger F."/>
            <person name="Adam C."/>
            <person name="Aki S.S."/>
            <person name="Althoff F."/>
            <person name="Araki T."/>
            <person name="Arteaga-Vazquez M.A."/>
            <person name="Balasubrmanian S."/>
            <person name="Barry K."/>
            <person name="Bauer D."/>
            <person name="Boehm C.R."/>
            <person name="Briginshaw L."/>
            <person name="Caballero-Perez J."/>
            <person name="Catarino B."/>
            <person name="Chen F."/>
            <person name="Chiyoda S."/>
            <person name="Chovatia M."/>
            <person name="Davies K.M."/>
            <person name="Delmans M."/>
            <person name="Demura T."/>
            <person name="Dierschke T."/>
            <person name="Dolan L."/>
            <person name="Dorantes-Acosta A.E."/>
            <person name="Eklund D.M."/>
            <person name="Florent S.N."/>
            <person name="Flores-Sandoval E."/>
            <person name="Fujiyama A."/>
            <person name="Fukuzawa H."/>
            <person name="Galik B."/>
            <person name="Grimanelli D."/>
            <person name="Grimwood J."/>
            <person name="Grossniklaus U."/>
            <person name="Hamada T."/>
            <person name="Haseloff J."/>
            <person name="Hetherington A.J."/>
            <person name="Higo A."/>
            <person name="Hirakawa Y."/>
            <person name="Hundley H.N."/>
            <person name="Ikeda Y."/>
            <person name="Inoue K."/>
            <person name="Inoue S.I."/>
            <person name="Ishida S."/>
            <person name="Jia Q."/>
            <person name="Kakita M."/>
            <person name="Kanazawa T."/>
            <person name="Kawai Y."/>
            <person name="Kawashima T."/>
            <person name="Kennedy M."/>
            <person name="Kinose K."/>
            <person name="Kinoshita T."/>
            <person name="Kohara Y."/>
            <person name="Koide E."/>
            <person name="Komatsu K."/>
            <person name="Kopischke S."/>
            <person name="Kubo M."/>
            <person name="Kyozuka J."/>
            <person name="Lagercrantz U."/>
            <person name="Lin S.S."/>
            <person name="Lindquist E."/>
            <person name="Lipzen A.M."/>
            <person name="Lu C.W."/>
            <person name="De Luna E."/>
            <person name="Martienssen R.A."/>
            <person name="Minamino N."/>
            <person name="Mizutani M."/>
            <person name="Mizutani M."/>
            <person name="Mochizuki N."/>
            <person name="Monte I."/>
            <person name="Mosher R."/>
            <person name="Nagasaki H."/>
            <person name="Nakagami H."/>
            <person name="Naramoto S."/>
            <person name="Nishitani K."/>
            <person name="Ohtani M."/>
            <person name="Okamoto T."/>
            <person name="Okumura M."/>
            <person name="Phillips J."/>
            <person name="Pollak B."/>
            <person name="Reinders A."/>
            <person name="Rovekamp M."/>
            <person name="Sano R."/>
            <person name="Sawa S."/>
            <person name="Schmid M.W."/>
            <person name="Shirakawa M."/>
            <person name="Solano R."/>
            <person name="Spunde A."/>
            <person name="Suetsugu N."/>
            <person name="Sugano S."/>
            <person name="Sugiyama A."/>
            <person name="Sun R."/>
            <person name="Suzuki Y."/>
            <person name="Takenaka M."/>
            <person name="Takezawa D."/>
            <person name="Tomogane H."/>
            <person name="Tsuzuki M."/>
            <person name="Ueda T."/>
            <person name="Umeda M."/>
            <person name="Ward J.M."/>
            <person name="Watanabe Y."/>
            <person name="Yazaki K."/>
            <person name="Yokoyama R."/>
            <person name="Yoshitake Y."/>
            <person name="Yotsui I."/>
            <person name="Zachgo S."/>
            <person name="Schmutz J."/>
        </authorList>
    </citation>
    <scope>NUCLEOTIDE SEQUENCE [LARGE SCALE GENOMIC DNA]</scope>
    <source>
        <strain evidence="2">Tak-1</strain>
    </source>
</reference>
<dbReference type="Gramene" id="Mp5g11330.1">
    <property type="protein sequence ID" value="Mp5g11330.1.cds1"/>
    <property type="gene ID" value="Mp5g11330"/>
</dbReference>
<protein>
    <submittedName>
        <fullName evidence="1">Uncharacterized protein</fullName>
    </submittedName>
</protein>
<evidence type="ECO:0000313" key="1">
    <source>
        <dbReference type="EMBL" id="PTQ32982.1"/>
    </source>
</evidence>